<comment type="similarity">
    <text evidence="4 13">Belongs to the Orn/Lys/Arg decarboxylase class-II family. SpeA subfamily.</text>
</comment>
<organism evidence="21 22">
    <name type="scientific">Lusitaniella coriacea LEGE 07157</name>
    <dbReference type="NCBI Taxonomy" id="945747"/>
    <lineage>
        <taxon>Bacteria</taxon>
        <taxon>Bacillati</taxon>
        <taxon>Cyanobacteriota</taxon>
        <taxon>Cyanophyceae</taxon>
        <taxon>Spirulinales</taxon>
        <taxon>Lusitaniellaceae</taxon>
        <taxon>Lusitaniella</taxon>
    </lineage>
</organism>
<dbReference type="PRINTS" id="PR01180">
    <property type="entry name" value="ARGDCRBXLASE"/>
</dbReference>
<keyword evidence="9 13" id="KW-0745">Spermidine biosynthesis</keyword>
<dbReference type="InterPro" id="IPR029066">
    <property type="entry name" value="PLP-binding_barrel"/>
</dbReference>
<dbReference type="Gene3D" id="2.40.37.10">
    <property type="entry name" value="Lyase, Ornithine Decarboxylase, Chain A, domain 1"/>
    <property type="match status" value="1"/>
</dbReference>
<evidence type="ECO:0000256" key="11">
    <source>
        <dbReference type="ARBA" id="ARBA00023239"/>
    </source>
</evidence>
<dbReference type="GO" id="GO:0046872">
    <property type="term" value="F:metal ion binding"/>
    <property type="evidence" value="ECO:0007669"/>
    <property type="project" value="UniProtKB-KW"/>
</dbReference>
<keyword evidence="22" id="KW-1185">Reference proteome</keyword>
<keyword evidence="6 13" id="KW-0210">Decarboxylase</keyword>
<dbReference type="InterPro" id="IPR022644">
    <property type="entry name" value="De-COase2_N"/>
</dbReference>
<gene>
    <name evidence="13 21" type="primary">speA</name>
    <name evidence="21" type="ORF">IQ249_08085</name>
</gene>
<evidence type="ECO:0000256" key="4">
    <source>
        <dbReference type="ARBA" id="ARBA00008357"/>
    </source>
</evidence>
<evidence type="ECO:0000256" key="13">
    <source>
        <dbReference type="HAMAP-Rule" id="MF_01417"/>
    </source>
</evidence>
<dbReference type="EC" id="4.1.1.19" evidence="13"/>
<evidence type="ECO:0000259" key="20">
    <source>
        <dbReference type="Pfam" id="PF17944"/>
    </source>
</evidence>
<feature type="domain" description="Arginine decarboxylase helical bundle" evidence="19">
    <location>
        <begin position="398"/>
        <end position="478"/>
    </location>
</feature>
<evidence type="ECO:0000256" key="9">
    <source>
        <dbReference type="ARBA" id="ARBA00023066"/>
    </source>
</evidence>
<dbReference type="InterPro" id="IPR002985">
    <property type="entry name" value="Arg_decrbxlase"/>
</dbReference>
<dbReference type="NCBIfam" id="TIGR01273">
    <property type="entry name" value="speA"/>
    <property type="match status" value="1"/>
</dbReference>
<dbReference type="AlphaFoldDB" id="A0A8J7J1K7"/>
<dbReference type="CDD" id="cd06830">
    <property type="entry name" value="PLPDE_III_ADC"/>
    <property type="match status" value="1"/>
</dbReference>
<dbReference type="SUPFAM" id="SSF51419">
    <property type="entry name" value="PLP-binding barrel"/>
    <property type="match status" value="1"/>
</dbReference>
<feature type="domain" description="Orn/DAP/Arg decarboxylase 2 N-terminal" evidence="18">
    <location>
        <begin position="115"/>
        <end position="372"/>
    </location>
</feature>
<keyword evidence="5 13" id="KW-0479">Metal-binding</keyword>
<evidence type="ECO:0000256" key="7">
    <source>
        <dbReference type="ARBA" id="ARBA00022842"/>
    </source>
</evidence>
<evidence type="ECO:0000256" key="5">
    <source>
        <dbReference type="ARBA" id="ARBA00022723"/>
    </source>
</evidence>
<evidence type="ECO:0000256" key="10">
    <source>
        <dbReference type="ARBA" id="ARBA00023115"/>
    </source>
</evidence>
<feature type="region of interest" description="Disordered" evidence="17">
    <location>
        <begin position="1"/>
        <end position="25"/>
    </location>
</feature>
<protein>
    <recommendedName>
        <fullName evidence="13">Biosynthetic arginine decarboxylase</fullName>
        <shortName evidence="13">ADC</shortName>
        <ecNumber evidence="13">4.1.1.19</ecNumber>
    </recommendedName>
</protein>
<dbReference type="InterPro" id="IPR009006">
    <property type="entry name" value="Ala_racemase/Decarboxylase_C"/>
</dbReference>
<dbReference type="Gene3D" id="1.10.287.3440">
    <property type="match status" value="1"/>
</dbReference>
<keyword evidence="16" id="KW-0175">Coiled coil</keyword>
<comment type="cofactor">
    <cofactor evidence="1 13 14">
        <name>pyridoxal 5'-phosphate</name>
        <dbReference type="ChEBI" id="CHEBI:597326"/>
    </cofactor>
</comment>
<evidence type="ECO:0000313" key="21">
    <source>
        <dbReference type="EMBL" id="MBE9115849.1"/>
    </source>
</evidence>
<dbReference type="InterPro" id="IPR040634">
    <property type="entry name" value="Arg_decarb_HB"/>
</dbReference>
<sequence>MGSKTRSTNRHKSKPLPLSSLEDSRETPWTIEDSEKLYRIQGWGEPYFSINAAGRVMVSPQGDRGGSLDLYELVESLRQRNLGLPLLIRFPDILADRVERLNACFSRAIARYNYPNTYRGVYPVKCNQSRHLVEALVEFGKPYHFGLEVGSKPELAIALATLEPSSPHATAPLLMCNGYKDREYIETALLATKLGHFPIIAIEQLEELHLILEIAKKLEIPPVLGVRAKLSAKGSGHWGDSTGDRAKFGLTIPQILAVTTHLQREGMLDSLQLLHFHIGSQISSISTIKDAIREAAQIYGELVNLGAKMQYLDVGGGLAVDYDGSKTNFYASKNYNMQNYANDIVAEVKEACEEREIDAPILVSESGRAIAAHQSVLIFDILGTSDVSPELPPTVEGKEHLILRNLWETYQTLTPENYQETYHDAIQFKEEAISLFSFGYLSLQERARAEQLYWACCQKILDITRTQDNVPDDLEDLEKNMASIYYANLSVFQSAPDAWAIAQLFPIMPVHRLNEEPTQRATLADLTCDSDGKIDRFIDSRNAKEILELHSLPKSEPYYLGMFLVGAYQETMGNLHNLFGDTNVVHIRATPTGYQIDRVVKGDAIADVLSYAQYDPEDLIENIRRLTENALQDRRLTLEDAQRLLQNYEKTLDRYTYLS</sequence>
<dbReference type="HAMAP" id="MF_01417">
    <property type="entry name" value="SpeA"/>
    <property type="match status" value="1"/>
</dbReference>
<name>A0A8J7J1K7_9CYAN</name>
<evidence type="ECO:0000256" key="14">
    <source>
        <dbReference type="PIRSR" id="PIRSR001336-50"/>
    </source>
</evidence>
<dbReference type="GO" id="GO:0033388">
    <property type="term" value="P:putrescine biosynthetic process from arginine"/>
    <property type="evidence" value="ECO:0007669"/>
    <property type="project" value="UniProtKB-ARBA"/>
</dbReference>
<dbReference type="GO" id="GO:0008792">
    <property type="term" value="F:arginine decarboxylase activity"/>
    <property type="evidence" value="ECO:0007669"/>
    <property type="project" value="UniProtKB-UniRule"/>
</dbReference>
<dbReference type="PANTHER" id="PTHR43295:SF9">
    <property type="entry name" value="BIOSYNTHETIC ARGININE DECARBOXYLASE"/>
    <property type="match status" value="1"/>
</dbReference>
<dbReference type="Proteomes" id="UP000654482">
    <property type="component" value="Unassembled WGS sequence"/>
</dbReference>
<comment type="catalytic activity">
    <reaction evidence="12 13">
        <text>L-arginine + H(+) = agmatine + CO2</text>
        <dbReference type="Rhea" id="RHEA:17641"/>
        <dbReference type="ChEBI" id="CHEBI:15378"/>
        <dbReference type="ChEBI" id="CHEBI:16526"/>
        <dbReference type="ChEBI" id="CHEBI:32682"/>
        <dbReference type="ChEBI" id="CHEBI:58145"/>
        <dbReference type="EC" id="4.1.1.19"/>
    </reaction>
</comment>
<evidence type="ECO:0000256" key="16">
    <source>
        <dbReference type="SAM" id="Coils"/>
    </source>
</evidence>
<comment type="pathway">
    <text evidence="13">Amine and polyamine biosynthesis; agmatine biosynthesis; agmatine from L-arginine: step 1/1.</text>
</comment>
<dbReference type="SUPFAM" id="SSF50621">
    <property type="entry name" value="Alanine racemase C-terminal domain-like"/>
    <property type="match status" value="1"/>
</dbReference>
<dbReference type="PIRSF" id="PIRSF001336">
    <property type="entry name" value="Arg_decrbxlase"/>
    <property type="match status" value="1"/>
</dbReference>
<keyword evidence="10 13" id="KW-0620">Polyamine biosynthesis</keyword>
<dbReference type="Pfam" id="PF17810">
    <property type="entry name" value="Arg_decarb_HB"/>
    <property type="match status" value="1"/>
</dbReference>
<feature type="modified residue" description="N6-(pyridoxal phosphate)lysine" evidence="13 14">
    <location>
        <position position="125"/>
    </location>
</feature>
<dbReference type="PRINTS" id="PR01179">
    <property type="entry name" value="ODADCRBXLASE"/>
</dbReference>
<evidence type="ECO:0000313" key="22">
    <source>
        <dbReference type="Proteomes" id="UP000654482"/>
    </source>
</evidence>
<evidence type="ECO:0000256" key="3">
    <source>
        <dbReference type="ARBA" id="ARBA00002257"/>
    </source>
</evidence>
<comment type="cofactor">
    <cofactor evidence="2 13">
        <name>Mg(2+)</name>
        <dbReference type="ChEBI" id="CHEBI:18420"/>
    </cofactor>
</comment>
<dbReference type="EMBL" id="JADEWZ010000009">
    <property type="protein sequence ID" value="MBE9115849.1"/>
    <property type="molecule type" value="Genomic_DNA"/>
</dbReference>
<evidence type="ECO:0000256" key="8">
    <source>
        <dbReference type="ARBA" id="ARBA00022898"/>
    </source>
</evidence>
<evidence type="ECO:0000259" key="18">
    <source>
        <dbReference type="Pfam" id="PF02784"/>
    </source>
</evidence>
<dbReference type="Gene3D" id="3.20.20.10">
    <property type="entry name" value="Alanine racemase"/>
    <property type="match status" value="1"/>
</dbReference>
<dbReference type="GO" id="GO:0008295">
    <property type="term" value="P:spermidine biosynthetic process"/>
    <property type="evidence" value="ECO:0007669"/>
    <property type="project" value="UniProtKB-UniRule"/>
</dbReference>
<dbReference type="GO" id="GO:0006527">
    <property type="term" value="P:L-arginine catabolic process"/>
    <property type="evidence" value="ECO:0007669"/>
    <property type="project" value="InterPro"/>
</dbReference>
<dbReference type="Pfam" id="PF17944">
    <property type="entry name" value="Arg_decarbox_C"/>
    <property type="match status" value="1"/>
</dbReference>
<dbReference type="PROSITE" id="PS00878">
    <property type="entry name" value="ODR_DC_2_1"/>
    <property type="match status" value="1"/>
</dbReference>
<keyword evidence="7 13" id="KW-0460">Magnesium</keyword>
<accession>A0A8J7J1K7</accession>
<proteinExistence type="inferred from homology"/>
<dbReference type="InterPro" id="IPR000183">
    <property type="entry name" value="Orn/DAP/Arg_de-COase"/>
</dbReference>
<comment type="caution">
    <text evidence="21">The sequence shown here is derived from an EMBL/GenBank/DDBJ whole genome shotgun (WGS) entry which is preliminary data.</text>
</comment>
<dbReference type="NCBIfam" id="NF003763">
    <property type="entry name" value="PRK05354.1"/>
    <property type="match status" value="1"/>
</dbReference>
<evidence type="ECO:0000256" key="2">
    <source>
        <dbReference type="ARBA" id="ARBA00001946"/>
    </source>
</evidence>
<dbReference type="RefSeq" id="WP_194028942.1">
    <property type="nucleotide sequence ID" value="NZ_JADEWZ010000009.1"/>
</dbReference>
<dbReference type="Pfam" id="PF02784">
    <property type="entry name" value="Orn_Arg_deC_N"/>
    <property type="match status" value="1"/>
</dbReference>
<dbReference type="FunFam" id="3.20.20.10:FF:000001">
    <property type="entry name" value="Biosynthetic arginine decarboxylase"/>
    <property type="match status" value="1"/>
</dbReference>
<keyword evidence="8 13" id="KW-0663">Pyridoxal phosphate</keyword>
<comment type="function">
    <text evidence="3 13">Catalyzes the biosynthesis of agmatine from arginine.</text>
</comment>
<dbReference type="UniPathway" id="UPA00186">
    <property type="reaction ID" value="UER00284"/>
</dbReference>
<keyword evidence="11 13" id="KW-0456">Lyase</keyword>
<dbReference type="InterPro" id="IPR022653">
    <property type="entry name" value="De-COase2_pyr-phos_BS"/>
</dbReference>
<evidence type="ECO:0000256" key="12">
    <source>
        <dbReference type="ARBA" id="ARBA00049309"/>
    </source>
</evidence>
<feature type="coiled-coil region" evidence="16">
    <location>
        <begin position="631"/>
        <end position="658"/>
    </location>
</feature>
<feature type="active site" description="Proton donor" evidence="15">
    <location>
        <position position="528"/>
    </location>
</feature>
<dbReference type="PANTHER" id="PTHR43295">
    <property type="entry name" value="ARGININE DECARBOXYLASE"/>
    <property type="match status" value="1"/>
</dbReference>
<evidence type="ECO:0000256" key="6">
    <source>
        <dbReference type="ARBA" id="ARBA00022793"/>
    </source>
</evidence>
<evidence type="ECO:0000256" key="1">
    <source>
        <dbReference type="ARBA" id="ARBA00001933"/>
    </source>
</evidence>
<evidence type="ECO:0000256" key="15">
    <source>
        <dbReference type="PIRSR" id="PIRSR600183-50"/>
    </source>
</evidence>
<reference evidence="21" key="1">
    <citation type="submission" date="2020-10" db="EMBL/GenBank/DDBJ databases">
        <authorList>
            <person name="Castelo-Branco R."/>
            <person name="Eusebio N."/>
            <person name="Adriana R."/>
            <person name="Vieira A."/>
            <person name="Brugerolle De Fraissinette N."/>
            <person name="Rezende De Castro R."/>
            <person name="Schneider M.P."/>
            <person name="Vasconcelos V."/>
            <person name="Leao P.N."/>
        </authorList>
    </citation>
    <scope>NUCLEOTIDE SEQUENCE</scope>
    <source>
        <strain evidence="21">LEGE 07157</strain>
    </source>
</reference>
<dbReference type="Gene3D" id="1.20.58.930">
    <property type="match status" value="1"/>
</dbReference>
<feature type="domain" description="Arginine decarboxylase C-terminal helical" evidence="20">
    <location>
        <begin position="605"/>
        <end position="658"/>
    </location>
</feature>
<evidence type="ECO:0000256" key="17">
    <source>
        <dbReference type="SAM" id="MobiDB-lite"/>
    </source>
</evidence>
<dbReference type="InterPro" id="IPR041128">
    <property type="entry name" value="Arg_decarbox_C"/>
</dbReference>
<feature type="binding site" evidence="13">
    <location>
        <begin position="312"/>
        <end position="322"/>
    </location>
    <ligand>
        <name>substrate</name>
    </ligand>
</feature>
<dbReference type="FunFam" id="1.20.58.930:FF:000002">
    <property type="entry name" value="Biosynthetic arginine decarboxylase"/>
    <property type="match status" value="1"/>
</dbReference>
<evidence type="ECO:0000259" key="19">
    <source>
        <dbReference type="Pfam" id="PF17810"/>
    </source>
</evidence>